<dbReference type="SMART" id="SM00448">
    <property type="entry name" value="REC"/>
    <property type="match status" value="1"/>
</dbReference>
<organism evidence="4 5">
    <name type="scientific">Salinarimonas ramus</name>
    <dbReference type="NCBI Taxonomy" id="690164"/>
    <lineage>
        <taxon>Bacteria</taxon>
        <taxon>Pseudomonadati</taxon>
        <taxon>Pseudomonadota</taxon>
        <taxon>Alphaproteobacteria</taxon>
        <taxon>Hyphomicrobiales</taxon>
        <taxon>Salinarimonadaceae</taxon>
        <taxon>Salinarimonas</taxon>
    </lineage>
</organism>
<evidence type="ECO:0000313" key="4">
    <source>
        <dbReference type="EMBL" id="GGK51301.1"/>
    </source>
</evidence>
<dbReference type="PANTHER" id="PTHR44591">
    <property type="entry name" value="STRESS RESPONSE REGULATOR PROTEIN 1"/>
    <property type="match status" value="1"/>
</dbReference>
<dbReference type="AlphaFoldDB" id="A0A917QHZ2"/>
<evidence type="ECO:0000256" key="1">
    <source>
        <dbReference type="ARBA" id="ARBA00022553"/>
    </source>
</evidence>
<reference evidence="4 5" key="1">
    <citation type="journal article" date="2014" name="Int. J. Syst. Evol. Microbiol.">
        <title>Complete genome sequence of Corynebacterium casei LMG S-19264T (=DSM 44701T), isolated from a smear-ripened cheese.</title>
        <authorList>
            <consortium name="US DOE Joint Genome Institute (JGI-PGF)"/>
            <person name="Walter F."/>
            <person name="Albersmeier A."/>
            <person name="Kalinowski J."/>
            <person name="Ruckert C."/>
        </authorList>
    </citation>
    <scope>NUCLEOTIDE SEQUENCE [LARGE SCALE GENOMIC DNA]</scope>
    <source>
        <strain evidence="4 5">CGMCC 1.9161</strain>
    </source>
</reference>
<feature type="domain" description="Response regulatory" evidence="3">
    <location>
        <begin position="7"/>
        <end position="120"/>
    </location>
</feature>
<protein>
    <recommendedName>
        <fullName evidence="3">Response regulatory domain-containing protein</fullName>
    </recommendedName>
</protein>
<dbReference type="Pfam" id="PF00072">
    <property type="entry name" value="Response_reg"/>
    <property type="match status" value="1"/>
</dbReference>
<evidence type="ECO:0000313" key="5">
    <source>
        <dbReference type="Proteomes" id="UP000600449"/>
    </source>
</evidence>
<proteinExistence type="predicted"/>
<keyword evidence="1 2" id="KW-0597">Phosphoprotein</keyword>
<dbReference type="GO" id="GO:0000160">
    <property type="term" value="P:phosphorelay signal transduction system"/>
    <property type="evidence" value="ECO:0007669"/>
    <property type="project" value="InterPro"/>
</dbReference>
<evidence type="ECO:0000259" key="3">
    <source>
        <dbReference type="PROSITE" id="PS50110"/>
    </source>
</evidence>
<accession>A0A917QHZ2</accession>
<feature type="modified residue" description="4-aspartylphosphate" evidence="2">
    <location>
        <position position="55"/>
    </location>
</feature>
<dbReference type="PROSITE" id="PS50110">
    <property type="entry name" value="RESPONSE_REGULATORY"/>
    <property type="match status" value="1"/>
</dbReference>
<evidence type="ECO:0000256" key="2">
    <source>
        <dbReference type="PROSITE-ProRule" id="PRU00169"/>
    </source>
</evidence>
<dbReference type="InterPro" id="IPR050595">
    <property type="entry name" value="Bact_response_regulator"/>
</dbReference>
<sequence>MDHARELVVVVDDDDAVRRALTFSLRLEGLRVEAHESGDHLLTSAPSTVGCLVVDYRMPGMDGVTLVERMRETDRELPAILIASKLDPALMARARAAGIDLVLEKPLEDAALIEGIKAALARPRTGSGTILREGA</sequence>
<dbReference type="InterPro" id="IPR011006">
    <property type="entry name" value="CheY-like_superfamily"/>
</dbReference>
<gene>
    <name evidence="4" type="ORF">GCM10011322_42970</name>
</gene>
<dbReference type="Gene3D" id="3.40.50.2300">
    <property type="match status" value="1"/>
</dbReference>
<name>A0A917QHZ2_9HYPH</name>
<dbReference type="EMBL" id="BMMF01000015">
    <property type="protein sequence ID" value="GGK51301.1"/>
    <property type="molecule type" value="Genomic_DNA"/>
</dbReference>
<keyword evidence="5" id="KW-1185">Reference proteome</keyword>
<dbReference type="Proteomes" id="UP000600449">
    <property type="component" value="Unassembled WGS sequence"/>
</dbReference>
<comment type="caution">
    <text evidence="4">The sequence shown here is derived from an EMBL/GenBank/DDBJ whole genome shotgun (WGS) entry which is preliminary data.</text>
</comment>
<dbReference type="RefSeq" id="WP_188915329.1">
    <property type="nucleotide sequence ID" value="NZ_BMMF01000015.1"/>
</dbReference>
<dbReference type="SUPFAM" id="SSF52172">
    <property type="entry name" value="CheY-like"/>
    <property type="match status" value="1"/>
</dbReference>
<dbReference type="PANTHER" id="PTHR44591:SF25">
    <property type="entry name" value="CHEMOTAXIS TWO-COMPONENT RESPONSE REGULATOR"/>
    <property type="match status" value="1"/>
</dbReference>
<dbReference type="InterPro" id="IPR001789">
    <property type="entry name" value="Sig_transdc_resp-reg_receiver"/>
</dbReference>